<keyword evidence="6 11" id="KW-0863">Zinc-finger</keyword>
<keyword evidence="4 11" id="KW-0479">Metal-binding</keyword>
<comment type="subcellular location">
    <subcellularLocation>
        <location evidence="1 12">Nucleus</location>
    </subcellularLocation>
</comment>
<keyword evidence="8 12" id="KW-0694">RNA-binding</keyword>
<dbReference type="InterPro" id="IPR000571">
    <property type="entry name" value="Znf_CCCH"/>
</dbReference>
<comment type="function">
    <text evidence="10 12">Component of the cleavage factor I (CF I) involved in pre-mRNA 3'-end processing.</text>
</comment>
<accession>A0A1J7IKX1</accession>
<dbReference type="Gene3D" id="6.10.250.3220">
    <property type="match status" value="1"/>
</dbReference>
<evidence type="ECO:0000256" key="6">
    <source>
        <dbReference type="ARBA" id="ARBA00022771"/>
    </source>
</evidence>
<keyword evidence="9 12" id="KW-0539">Nucleus</keyword>
<feature type="non-terminal residue" evidence="14">
    <location>
        <position position="1"/>
    </location>
</feature>
<feature type="zinc finger region" description="C3H1-type" evidence="11">
    <location>
        <begin position="84"/>
        <end position="112"/>
    </location>
</feature>
<dbReference type="InParanoid" id="A0A1J7IKX1"/>
<gene>
    <name evidence="14" type="ORF">CONLIGDRAFT_550462</name>
</gene>
<dbReference type="InterPro" id="IPR045348">
    <property type="entry name" value="CPSF4/Yth1"/>
</dbReference>
<feature type="domain" description="C3H1-type" evidence="13">
    <location>
        <begin position="113"/>
        <end position="140"/>
    </location>
</feature>
<keyword evidence="15" id="KW-1185">Reference proteome</keyword>
<name>A0A1J7IKX1_9PEZI</name>
<keyword evidence="7 11" id="KW-0862">Zinc</keyword>
<dbReference type="PANTHER" id="PTHR23102">
    <property type="entry name" value="CLEAVAGE AND POLYADENYLATION SPECIFICITY FACTOR SUBUNIT 4-RELATED"/>
    <property type="match status" value="1"/>
</dbReference>
<dbReference type="Pfam" id="PF00642">
    <property type="entry name" value="zf-CCCH"/>
    <property type="match status" value="1"/>
</dbReference>
<dbReference type="OrthoDB" id="1914176at2759"/>
<feature type="zinc finger region" description="C3H1-type" evidence="11">
    <location>
        <begin position="56"/>
        <end position="83"/>
    </location>
</feature>
<sequence length="155" mass="17569">FTFTPFLRKTHQHSLPPDRPICRSFASTGQCPLKTRCPERHVSSAPPQTSATGAPPFGSLVCKHWLRGLCKKGEGCEFLHEYNLRKMPECNFFLRNGYCSNGDECLYLHIDPDSKLPPCPWYERGFCPLGPRCGKKHVFRKAICPYYLAGFCPDG</sequence>
<evidence type="ECO:0000256" key="9">
    <source>
        <dbReference type="ARBA" id="ARBA00023242"/>
    </source>
</evidence>
<evidence type="ECO:0000256" key="11">
    <source>
        <dbReference type="PROSITE-ProRule" id="PRU00723"/>
    </source>
</evidence>
<evidence type="ECO:0000256" key="12">
    <source>
        <dbReference type="RuleBase" id="RU369008"/>
    </source>
</evidence>
<evidence type="ECO:0000313" key="15">
    <source>
        <dbReference type="Proteomes" id="UP000182658"/>
    </source>
</evidence>
<evidence type="ECO:0000256" key="5">
    <source>
        <dbReference type="ARBA" id="ARBA00022737"/>
    </source>
</evidence>
<dbReference type="STRING" id="1408157.A0A1J7IKX1"/>
<evidence type="ECO:0000256" key="8">
    <source>
        <dbReference type="ARBA" id="ARBA00022884"/>
    </source>
</evidence>
<dbReference type="InterPro" id="IPR036855">
    <property type="entry name" value="Znf_CCCH_sf"/>
</dbReference>
<evidence type="ECO:0000256" key="4">
    <source>
        <dbReference type="ARBA" id="ARBA00022723"/>
    </source>
</evidence>
<proteinExistence type="inferred from homology"/>
<dbReference type="SUPFAM" id="SSF90229">
    <property type="entry name" value="CCCH zinc finger"/>
    <property type="match status" value="3"/>
</dbReference>
<feature type="domain" description="C3H1-type" evidence="13">
    <location>
        <begin position="56"/>
        <end position="83"/>
    </location>
</feature>
<evidence type="ECO:0000256" key="2">
    <source>
        <dbReference type="ARBA" id="ARBA00008907"/>
    </source>
</evidence>
<evidence type="ECO:0000256" key="10">
    <source>
        <dbReference type="ARBA" id="ARBA00024826"/>
    </source>
</evidence>
<reference evidence="14 15" key="1">
    <citation type="submission" date="2016-10" db="EMBL/GenBank/DDBJ databases">
        <title>Draft genome sequence of Coniochaeta ligniaria NRRL30616, a lignocellulolytic fungus for bioabatement of inhibitors in plant biomass hydrolysates.</title>
        <authorList>
            <consortium name="DOE Joint Genome Institute"/>
            <person name="Jimenez D.J."/>
            <person name="Hector R.E."/>
            <person name="Riley R."/>
            <person name="Sun H."/>
            <person name="Grigoriev I.V."/>
            <person name="Van Elsas J.D."/>
            <person name="Nichols N.N."/>
        </authorList>
    </citation>
    <scope>NUCLEOTIDE SEQUENCE [LARGE SCALE GENOMIC DNA]</scope>
    <source>
        <strain evidence="14 15">NRRL 30616</strain>
    </source>
</reference>
<feature type="domain" description="C3H1-type" evidence="13">
    <location>
        <begin position="16"/>
        <end position="44"/>
    </location>
</feature>
<dbReference type="Proteomes" id="UP000182658">
    <property type="component" value="Unassembled WGS sequence"/>
</dbReference>
<dbReference type="FunFam" id="4.10.1000.10:FF:000012">
    <property type="entry name" value="cleavage and polyadenylation specificity factor subunit 4"/>
    <property type="match status" value="1"/>
</dbReference>
<dbReference type="PROSITE" id="PS50103">
    <property type="entry name" value="ZF_C3H1"/>
    <property type="match status" value="4"/>
</dbReference>
<feature type="zinc finger region" description="C3H1-type" evidence="11">
    <location>
        <begin position="113"/>
        <end position="140"/>
    </location>
</feature>
<dbReference type="AlphaFoldDB" id="A0A1J7IKX1"/>
<evidence type="ECO:0000259" key="13">
    <source>
        <dbReference type="PROSITE" id="PS50103"/>
    </source>
</evidence>
<dbReference type="SMART" id="SM00356">
    <property type="entry name" value="ZnF_C3H1"/>
    <property type="match status" value="4"/>
</dbReference>
<dbReference type="GO" id="GO:0031124">
    <property type="term" value="P:mRNA 3'-end processing"/>
    <property type="evidence" value="ECO:0007669"/>
    <property type="project" value="UniProtKB-UniRule"/>
</dbReference>
<dbReference type="GO" id="GO:0008270">
    <property type="term" value="F:zinc ion binding"/>
    <property type="evidence" value="ECO:0007669"/>
    <property type="project" value="UniProtKB-KW"/>
</dbReference>
<dbReference type="GO" id="GO:0003723">
    <property type="term" value="F:RNA binding"/>
    <property type="evidence" value="ECO:0007669"/>
    <property type="project" value="UniProtKB-UniRule"/>
</dbReference>
<comment type="similarity">
    <text evidence="2 12">Belongs to the CPSF4/YTH1 family.</text>
</comment>
<protein>
    <recommendedName>
        <fullName evidence="12">mRNA 3'-end-processing protein</fullName>
    </recommendedName>
</protein>
<keyword evidence="5 12" id="KW-0677">Repeat</keyword>
<feature type="domain" description="C3H1-type" evidence="13">
    <location>
        <begin position="84"/>
        <end position="112"/>
    </location>
</feature>
<evidence type="ECO:0000256" key="1">
    <source>
        <dbReference type="ARBA" id="ARBA00004123"/>
    </source>
</evidence>
<evidence type="ECO:0000256" key="7">
    <source>
        <dbReference type="ARBA" id="ARBA00022833"/>
    </source>
</evidence>
<dbReference type="PANTHER" id="PTHR23102:SF24">
    <property type="entry name" value="CLEAVAGE AND POLYADENYLATION SPECIFICITY FACTOR SUBUNIT 4"/>
    <property type="match status" value="1"/>
</dbReference>
<dbReference type="Gene3D" id="4.10.1000.10">
    <property type="entry name" value="Zinc finger, CCCH-type"/>
    <property type="match status" value="1"/>
</dbReference>
<evidence type="ECO:0000256" key="3">
    <source>
        <dbReference type="ARBA" id="ARBA00022664"/>
    </source>
</evidence>
<keyword evidence="3 12" id="KW-0507">mRNA processing</keyword>
<dbReference type="EMBL" id="KV875099">
    <property type="protein sequence ID" value="OIW28045.1"/>
    <property type="molecule type" value="Genomic_DNA"/>
</dbReference>
<dbReference type="Pfam" id="PF14608">
    <property type="entry name" value="zf-CCCH_2"/>
    <property type="match status" value="3"/>
</dbReference>
<feature type="zinc finger region" description="C3H1-type" evidence="11">
    <location>
        <begin position="16"/>
        <end position="44"/>
    </location>
</feature>
<dbReference type="GO" id="GO:0005829">
    <property type="term" value="C:cytosol"/>
    <property type="evidence" value="ECO:0007669"/>
    <property type="project" value="EnsemblFungi"/>
</dbReference>
<organism evidence="14 15">
    <name type="scientific">Coniochaeta ligniaria NRRL 30616</name>
    <dbReference type="NCBI Taxonomy" id="1408157"/>
    <lineage>
        <taxon>Eukaryota</taxon>
        <taxon>Fungi</taxon>
        <taxon>Dikarya</taxon>
        <taxon>Ascomycota</taxon>
        <taxon>Pezizomycotina</taxon>
        <taxon>Sordariomycetes</taxon>
        <taxon>Sordariomycetidae</taxon>
        <taxon>Coniochaetales</taxon>
        <taxon>Coniochaetaceae</taxon>
        <taxon>Coniochaeta</taxon>
    </lineage>
</organism>
<dbReference type="GO" id="GO:0005847">
    <property type="term" value="C:mRNA cleavage and polyadenylation specificity factor complex"/>
    <property type="evidence" value="ECO:0007669"/>
    <property type="project" value="EnsemblFungi"/>
</dbReference>
<dbReference type="FunCoup" id="A0A1J7IKX1">
    <property type="interactions" value="68"/>
</dbReference>
<feature type="non-terminal residue" evidence="14">
    <location>
        <position position="155"/>
    </location>
</feature>
<evidence type="ECO:0000313" key="14">
    <source>
        <dbReference type="EMBL" id="OIW28045.1"/>
    </source>
</evidence>